<dbReference type="AlphaFoldDB" id="A0A6J6N343"/>
<dbReference type="EMBL" id="CAEZXM010000018">
    <property type="protein sequence ID" value="CAB4680529.1"/>
    <property type="molecule type" value="Genomic_DNA"/>
</dbReference>
<reference evidence="1" key="1">
    <citation type="submission" date="2020-05" db="EMBL/GenBank/DDBJ databases">
        <authorList>
            <person name="Chiriac C."/>
            <person name="Salcher M."/>
            <person name="Ghai R."/>
            <person name="Kavagutti S V."/>
        </authorList>
    </citation>
    <scope>NUCLEOTIDE SEQUENCE</scope>
</reference>
<evidence type="ECO:0000313" key="1">
    <source>
        <dbReference type="EMBL" id="CAB4680529.1"/>
    </source>
</evidence>
<proteinExistence type="predicted"/>
<protein>
    <submittedName>
        <fullName evidence="1">Unannotated protein</fullName>
    </submittedName>
</protein>
<name>A0A6J6N343_9ZZZZ</name>
<organism evidence="1">
    <name type="scientific">freshwater metagenome</name>
    <dbReference type="NCBI Taxonomy" id="449393"/>
    <lineage>
        <taxon>unclassified sequences</taxon>
        <taxon>metagenomes</taxon>
        <taxon>ecological metagenomes</taxon>
    </lineage>
</organism>
<sequence>MGLRRGPDYSPFLEPFLGADVMLAKKPFEP</sequence>
<gene>
    <name evidence="1" type="ORF">UFOPK2366_00175</name>
</gene>
<accession>A0A6J6N343</accession>